<feature type="domain" description="SHSP" evidence="3">
    <location>
        <begin position="53"/>
        <end position="165"/>
    </location>
</feature>
<name>A0ABX4YNW1_9LEPT</name>
<keyword evidence="5" id="KW-1185">Reference proteome</keyword>
<comment type="similarity">
    <text evidence="1 2">Belongs to the small heat shock protein (HSP20) family.</text>
</comment>
<accession>A0ABX4YNW1</accession>
<dbReference type="InterPro" id="IPR008978">
    <property type="entry name" value="HSP20-like_chaperone"/>
</dbReference>
<dbReference type="InterPro" id="IPR002068">
    <property type="entry name" value="A-crystallin/Hsp20_dom"/>
</dbReference>
<evidence type="ECO:0000259" key="3">
    <source>
        <dbReference type="PROSITE" id="PS01031"/>
    </source>
</evidence>
<organism evidence="4 5">
    <name type="scientific">Leptospira inadai serovar Lyme</name>
    <dbReference type="NCBI Taxonomy" id="293084"/>
    <lineage>
        <taxon>Bacteria</taxon>
        <taxon>Pseudomonadati</taxon>
        <taxon>Spirochaetota</taxon>
        <taxon>Spirochaetia</taxon>
        <taxon>Leptospirales</taxon>
        <taxon>Leptospiraceae</taxon>
        <taxon>Leptospira</taxon>
    </lineage>
</organism>
<evidence type="ECO:0000313" key="5">
    <source>
        <dbReference type="Proteomes" id="UP000094669"/>
    </source>
</evidence>
<evidence type="ECO:0000313" key="4">
    <source>
        <dbReference type="EMBL" id="PNV76975.1"/>
    </source>
</evidence>
<proteinExistence type="inferred from homology"/>
<dbReference type="SUPFAM" id="SSF49764">
    <property type="entry name" value="HSP20-like chaperones"/>
    <property type="match status" value="1"/>
</dbReference>
<dbReference type="Proteomes" id="UP000094669">
    <property type="component" value="Unassembled WGS sequence"/>
</dbReference>
<gene>
    <name evidence="4" type="ORF">BES34_001500</name>
</gene>
<dbReference type="PANTHER" id="PTHR11527">
    <property type="entry name" value="HEAT-SHOCK PROTEIN 20 FAMILY MEMBER"/>
    <property type="match status" value="1"/>
</dbReference>
<comment type="caution">
    <text evidence="4">The sequence shown here is derived from an EMBL/GenBank/DDBJ whole genome shotgun (WGS) entry which is preliminary data.</text>
</comment>
<evidence type="ECO:0000256" key="1">
    <source>
        <dbReference type="PROSITE-ProRule" id="PRU00285"/>
    </source>
</evidence>
<dbReference type="CDD" id="cd06464">
    <property type="entry name" value="ACD_sHsps-like"/>
    <property type="match status" value="1"/>
</dbReference>
<dbReference type="RefSeq" id="WP_010409923.1">
    <property type="nucleotide sequence ID" value="NZ_MCRM02000001.1"/>
</dbReference>
<sequence length="165" mass="19062">MANAEVNQVKPKEGNADHFRFLEPFQQFSRDFDRSLEDLFMDFGNFKLWARPTFMKSGLPKVNLKENKDSYVLEAELPGYSSKEVEIGIKGHILTLKGEKKESHDEKKEEYHLHESVHGSFYRSFKLPESVLADKINAAMKDGILTLTLPKSEEEKVQTKKIEIK</sequence>
<dbReference type="Gene3D" id="2.60.40.790">
    <property type="match status" value="1"/>
</dbReference>
<evidence type="ECO:0000256" key="2">
    <source>
        <dbReference type="RuleBase" id="RU003616"/>
    </source>
</evidence>
<dbReference type="Pfam" id="PF00011">
    <property type="entry name" value="HSP20"/>
    <property type="match status" value="1"/>
</dbReference>
<dbReference type="InterPro" id="IPR031107">
    <property type="entry name" value="Small_HSP"/>
</dbReference>
<reference evidence="4" key="1">
    <citation type="submission" date="2018-01" db="EMBL/GenBank/DDBJ databases">
        <title>Genomic characterization of Leptospira inadai serogroup Lyme isolated from captured rat in Brazil and comparative analysis with human reference strain.</title>
        <authorList>
            <person name="Moreno L.Z."/>
            <person name="Loureiro A.P."/>
            <person name="Miraglia F."/>
            <person name="Kremer F.S."/>
            <person name="Eslabao M.R."/>
            <person name="Dellagostin O.A."/>
            <person name="Lilenbaum W."/>
            <person name="Moreno A.M."/>
        </authorList>
    </citation>
    <scope>NUCLEOTIDE SEQUENCE [LARGE SCALE GENOMIC DNA]</scope>
    <source>
        <strain evidence="4">M34/99</strain>
    </source>
</reference>
<dbReference type="PROSITE" id="PS01031">
    <property type="entry name" value="SHSP"/>
    <property type="match status" value="1"/>
</dbReference>
<dbReference type="EMBL" id="MCRM02000001">
    <property type="protein sequence ID" value="PNV76975.1"/>
    <property type="molecule type" value="Genomic_DNA"/>
</dbReference>
<protein>
    <submittedName>
        <fullName evidence="4">Hsp20/alpha crystallin family protein</fullName>
    </submittedName>
</protein>